<evidence type="ECO:0000313" key="2">
    <source>
        <dbReference type="EnsemblMetazoa" id="CapteP71140"/>
    </source>
</evidence>
<dbReference type="PANTHER" id="PTHR47510">
    <property type="entry name" value="REVERSE TRANSCRIPTASE DOMAIN-CONTAINING PROTEIN"/>
    <property type="match status" value="1"/>
</dbReference>
<evidence type="ECO:0000313" key="3">
    <source>
        <dbReference type="Proteomes" id="UP000014760"/>
    </source>
</evidence>
<evidence type="ECO:0000313" key="1">
    <source>
        <dbReference type="EMBL" id="ELU18443.1"/>
    </source>
</evidence>
<dbReference type="EnsemblMetazoa" id="CapteT71140">
    <property type="protein sequence ID" value="CapteP71140"/>
    <property type="gene ID" value="CapteG71140"/>
</dbReference>
<keyword evidence="3" id="KW-1185">Reference proteome</keyword>
<dbReference type="Proteomes" id="UP000014760">
    <property type="component" value="Unassembled WGS sequence"/>
</dbReference>
<proteinExistence type="predicted"/>
<dbReference type="OrthoDB" id="6116116at2759"/>
<reference evidence="1 3" key="2">
    <citation type="journal article" date="2013" name="Nature">
        <title>Insights into bilaterian evolution from three spiralian genomes.</title>
        <authorList>
            <person name="Simakov O."/>
            <person name="Marletaz F."/>
            <person name="Cho S.J."/>
            <person name="Edsinger-Gonzales E."/>
            <person name="Havlak P."/>
            <person name="Hellsten U."/>
            <person name="Kuo D.H."/>
            <person name="Larsson T."/>
            <person name="Lv J."/>
            <person name="Arendt D."/>
            <person name="Savage R."/>
            <person name="Osoegawa K."/>
            <person name="de Jong P."/>
            <person name="Grimwood J."/>
            <person name="Chapman J.A."/>
            <person name="Shapiro H."/>
            <person name="Aerts A."/>
            <person name="Otillar R.P."/>
            <person name="Terry A.Y."/>
            <person name="Boore J.L."/>
            <person name="Grigoriev I.V."/>
            <person name="Lindberg D.R."/>
            <person name="Seaver E.C."/>
            <person name="Weisblat D.A."/>
            <person name="Putnam N.H."/>
            <person name="Rokhsar D.S."/>
        </authorList>
    </citation>
    <scope>NUCLEOTIDE SEQUENCE</scope>
    <source>
        <strain evidence="1 3">I ESC-2004</strain>
    </source>
</reference>
<dbReference type="STRING" id="283909.R7VHW4"/>
<dbReference type="HOGENOM" id="CLU_118269_2_0_1"/>
<sequence length="83" mass="9328">SASPGQDSIKPNIIKLVSDEISQPLTHVINLIFQHNTVPDKLKFANITPIYKAGDPKQVQNYRPISVLPAFSKIVERLIHDRI</sequence>
<evidence type="ECO:0008006" key="4">
    <source>
        <dbReference type="Google" id="ProtNLM"/>
    </source>
</evidence>
<feature type="non-terminal residue" evidence="1">
    <location>
        <position position="83"/>
    </location>
</feature>
<dbReference type="EMBL" id="AMQN01034883">
    <property type="status" value="NOT_ANNOTATED_CDS"/>
    <property type="molecule type" value="Genomic_DNA"/>
</dbReference>
<dbReference type="PANTHER" id="PTHR47510:SF3">
    <property type="entry name" value="ENDO_EXONUCLEASE_PHOSPHATASE DOMAIN-CONTAINING PROTEIN"/>
    <property type="match status" value="1"/>
</dbReference>
<accession>R7VHW4</accession>
<protein>
    <recommendedName>
        <fullName evidence="4">Reverse transcriptase domain-containing protein</fullName>
    </recommendedName>
</protein>
<gene>
    <name evidence="1" type="ORF">CAPTEDRAFT_71140</name>
</gene>
<organism evidence="1">
    <name type="scientific">Capitella teleta</name>
    <name type="common">Polychaete worm</name>
    <dbReference type="NCBI Taxonomy" id="283909"/>
    <lineage>
        <taxon>Eukaryota</taxon>
        <taxon>Metazoa</taxon>
        <taxon>Spiralia</taxon>
        <taxon>Lophotrochozoa</taxon>
        <taxon>Annelida</taxon>
        <taxon>Polychaeta</taxon>
        <taxon>Sedentaria</taxon>
        <taxon>Scolecida</taxon>
        <taxon>Capitellidae</taxon>
        <taxon>Capitella</taxon>
    </lineage>
</organism>
<reference evidence="3" key="1">
    <citation type="submission" date="2012-12" db="EMBL/GenBank/DDBJ databases">
        <authorList>
            <person name="Hellsten U."/>
            <person name="Grimwood J."/>
            <person name="Chapman J.A."/>
            <person name="Shapiro H."/>
            <person name="Aerts A."/>
            <person name="Otillar R.P."/>
            <person name="Terry A.Y."/>
            <person name="Boore J.L."/>
            <person name="Simakov O."/>
            <person name="Marletaz F."/>
            <person name="Cho S.-J."/>
            <person name="Edsinger-Gonzales E."/>
            <person name="Havlak P."/>
            <person name="Kuo D.-H."/>
            <person name="Larsson T."/>
            <person name="Lv J."/>
            <person name="Arendt D."/>
            <person name="Savage R."/>
            <person name="Osoegawa K."/>
            <person name="de Jong P."/>
            <person name="Lindberg D.R."/>
            <person name="Seaver E.C."/>
            <person name="Weisblat D.A."/>
            <person name="Putnam N.H."/>
            <person name="Grigoriev I.V."/>
            <person name="Rokhsar D.S."/>
        </authorList>
    </citation>
    <scope>NUCLEOTIDE SEQUENCE</scope>
    <source>
        <strain evidence="3">I ESC-2004</strain>
    </source>
</reference>
<name>R7VHW4_CAPTE</name>
<reference evidence="2" key="3">
    <citation type="submission" date="2015-06" db="UniProtKB">
        <authorList>
            <consortium name="EnsemblMetazoa"/>
        </authorList>
    </citation>
    <scope>IDENTIFICATION</scope>
</reference>
<dbReference type="AlphaFoldDB" id="R7VHW4"/>
<feature type="non-terminal residue" evidence="1">
    <location>
        <position position="1"/>
    </location>
</feature>
<dbReference type="EMBL" id="KB291924">
    <property type="protein sequence ID" value="ELU18443.1"/>
    <property type="molecule type" value="Genomic_DNA"/>
</dbReference>